<organism evidence="1 2">
    <name type="scientific">Paramuricea clavata</name>
    <name type="common">Red gorgonian</name>
    <name type="synonym">Violescent sea-whip</name>
    <dbReference type="NCBI Taxonomy" id="317549"/>
    <lineage>
        <taxon>Eukaryota</taxon>
        <taxon>Metazoa</taxon>
        <taxon>Cnidaria</taxon>
        <taxon>Anthozoa</taxon>
        <taxon>Octocorallia</taxon>
        <taxon>Malacalcyonacea</taxon>
        <taxon>Plexauridae</taxon>
        <taxon>Paramuricea</taxon>
    </lineage>
</organism>
<evidence type="ECO:0000313" key="1">
    <source>
        <dbReference type="EMBL" id="CAB3986613.1"/>
    </source>
</evidence>
<protein>
    <submittedName>
        <fullName evidence="1">Uncharacterized protein</fullName>
    </submittedName>
</protein>
<evidence type="ECO:0000313" key="2">
    <source>
        <dbReference type="Proteomes" id="UP001152795"/>
    </source>
</evidence>
<comment type="caution">
    <text evidence="1">The sequence shown here is derived from an EMBL/GenBank/DDBJ whole genome shotgun (WGS) entry which is preliminary data.</text>
</comment>
<dbReference type="Proteomes" id="UP001152795">
    <property type="component" value="Unassembled WGS sequence"/>
</dbReference>
<dbReference type="EMBL" id="CACRXK020001043">
    <property type="protein sequence ID" value="CAB3986613.1"/>
    <property type="molecule type" value="Genomic_DNA"/>
</dbReference>
<dbReference type="OrthoDB" id="5982475at2759"/>
<reference evidence="1" key="1">
    <citation type="submission" date="2020-04" db="EMBL/GenBank/DDBJ databases">
        <authorList>
            <person name="Alioto T."/>
            <person name="Alioto T."/>
            <person name="Gomez Garrido J."/>
        </authorList>
    </citation>
    <scope>NUCLEOTIDE SEQUENCE</scope>
    <source>
        <strain evidence="1">A484AB</strain>
    </source>
</reference>
<keyword evidence="2" id="KW-1185">Reference proteome</keyword>
<sequence>MLLSITDFATGLFGNAGFMIVRAIKVLKQDPDCLMFTLLEVLAFCVTAMSFITSFLLNAERYLGNPNKGPNETCVVIFPWDKKEPPKPLELVNGIFHFNPEKFSKDKCYLRSKLHFHVRRNYGHNIDGSDIDYDEDDDDHDSEEKPCLNSIFGMDFPDQDEQWKYEDSRKFYEWLRPIMDTSVAIYVGVRVRVKRDRINPPATFMLTQLAPGWVGGTLSAAPLSHYFFDIRITHQYFGAKDITAVNM</sequence>
<gene>
    <name evidence="1" type="ORF">PACLA_8A085718</name>
</gene>
<dbReference type="AlphaFoldDB" id="A0A7D9DII2"/>
<accession>A0A7D9DII2</accession>
<proteinExistence type="predicted"/>
<name>A0A7D9DII2_PARCT</name>